<reference evidence="2" key="1">
    <citation type="submission" date="2022-07" db="EMBL/GenBank/DDBJ databases">
        <title>Genome Sequence of Agrocybe chaxingu.</title>
        <authorList>
            <person name="Buettner E."/>
        </authorList>
    </citation>
    <scope>NUCLEOTIDE SEQUENCE</scope>
    <source>
        <strain evidence="2">MP-N11</strain>
    </source>
</reference>
<dbReference type="Proteomes" id="UP001148786">
    <property type="component" value="Unassembled WGS sequence"/>
</dbReference>
<evidence type="ECO:0000313" key="2">
    <source>
        <dbReference type="EMBL" id="KAJ3501842.1"/>
    </source>
</evidence>
<keyword evidence="3" id="KW-1185">Reference proteome</keyword>
<feature type="compositionally biased region" description="Polar residues" evidence="1">
    <location>
        <begin position="27"/>
        <end position="51"/>
    </location>
</feature>
<feature type="compositionally biased region" description="Basic and acidic residues" evidence="1">
    <location>
        <begin position="1"/>
        <end position="14"/>
    </location>
</feature>
<organism evidence="2 3">
    <name type="scientific">Agrocybe chaxingu</name>
    <dbReference type="NCBI Taxonomy" id="84603"/>
    <lineage>
        <taxon>Eukaryota</taxon>
        <taxon>Fungi</taxon>
        <taxon>Dikarya</taxon>
        <taxon>Basidiomycota</taxon>
        <taxon>Agaricomycotina</taxon>
        <taxon>Agaricomycetes</taxon>
        <taxon>Agaricomycetidae</taxon>
        <taxon>Agaricales</taxon>
        <taxon>Agaricineae</taxon>
        <taxon>Strophariaceae</taxon>
        <taxon>Agrocybe</taxon>
    </lineage>
</organism>
<accession>A0A9W8MTE2</accession>
<dbReference type="EMBL" id="JANKHO010001370">
    <property type="protein sequence ID" value="KAJ3501842.1"/>
    <property type="molecule type" value="Genomic_DNA"/>
</dbReference>
<dbReference type="OrthoDB" id="10420924at2759"/>
<evidence type="ECO:0000256" key="1">
    <source>
        <dbReference type="SAM" id="MobiDB-lite"/>
    </source>
</evidence>
<proteinExistence type="predicted"/>
<evidence type="ECO:0000313" key="3">
    <source>
        <dbReference type="Proteomes" id="UP001148786"/>
    </source>
</evidence>
<dbReference type="AlphaFoldDB" id="A0A9W8MTE2"/>
<feature type="region of interest" description="Disordered" evidence="1">
    <location>
        <begin position="1"/>
        <end position="64"/>
    </location>
</feature>
<protein>
    <submittedName>
        <fullName evidence="2">Uncharacterized protein</fullName>
    </submittedName>
</protein>
<sequence length="154" mass="16087">MDKAAQGDVDDRRNGSTSWFSPEDAMTDNNNPVVDETSGNNGTSAATTPTTILPMHDGNDNNSGTNPCILITPGGNQEFFVDAISPRINDCVVNSADTTPRGADTPGGGIRIGNASIGLLLENCVFRTYTGDGQGFDLQALLNQKSLLPRGNSG</sequence>
<comment type="caution">
    <text evidence="2">The sequence shown here is derived from an EMBL/GenBank/DDBJ whole genome shotgun (WGS) entry which is preliminary data.</text>
</comment>
<name>A0A9W8MTE2_9AGAR</name>
<gene>
    <name evidence="2" type="ORF">NLJ89_g9158</name>
</gene>